<dbReference type="PRINTS" id="PR00081">
    <property type="entry name" value="GDHRDH"/>
</dbReference>
<comment type="similarity">
    <text evidence="1 3">Belongs to the short-chain dehydrogenases/reductases (SDR) family.</text>
</comment>
<dbReference type="GO" id="GO:0016491">
    <property type="term" value="F:oxidoreductase activity"/>
    <property type="evidence" value="ECO:0007669"/>
    <property type="project" value="UniProtKB-KW"/>
</dbReference>
<dbReference type="RefSeq" id="WP_184512972.1">
    <property type="nucleotide sequence ID" value="NZ_JACIJD010000001.1"/>
</dbReference>
<protein>
    <submittedName>
        <fullName evidence="5">Short-subunit dehydrogenase</fullName>
    </submittedName>
</protein>
<evidence type="ECO:0000256" key="1">
    <source>
        <dbReference type="ARBA" id="ARBA00006484"/>
    </source>
</evidence>
<dbReference type="Pfam" id="PF00106">
    <property type="entry name" value="adh_short"/>
    <property type="match status" value="1"/>
</dbReference>
<evidence type="ECO:0000256" key="3">
    <source>
        <dbReference type="RuleBase" id="RU000363"/>
    </source>
</evidence>
<feature type="compositionally biased region" description="Pro residues" evidence="4">
    <location>
        <begin position="262"/>
        <end position="272"/>
    </location>
</feature>
<dbReference type="EMBL" id="JACIJD010000001">
    <property type="protein sequence ID" value="MBB5692235.1"/>
    <property type="molecule type" value="Genomic_DNA"/>
</dbReference>
<dbReference type="PANTHER" id="PTHR44196">
    <property type="entry name" value="DEHYDROGENASE/REDUCTASE SDR FAMILY MEMBER 7B"/>
    <property type="match status" value="1"/>
</dbReference>
<feature type="region of interest" description="Disordered" evidence="4">
    <location>
        <begin position="251"/>
        <end position="272"/>
    </location>
</feature>
<dbReference type="Gene3D" id="3.40.50.720">
    <property type="entry name" value="NAD(P)-binding Rossmann-like Domain"/>
    <property type="match status" value="1"/>
</dbReference>
<proteinExistence type="inferred from homology"/>
<dbReference type="PRINTS" id="PR00080">
    <property type="entry name" value="SDRFAMILY"/>
</dbReference>
<keyword evidence="2" id="KW-0560">Oxidoreductase</keyword>
<evidence type="ECO:0000256" key="4">
    <source>
        <dbReference type="SAM" id="MobiDB-lite"/>
    </source>
</evidence>
<sequence length="272" mass="27743">MQGTGQGWPWRRVGITGASSGLGAALARELAAPGRVLHLAGRDAARLAATAAACRAAGAEVAEAAFDVTDAPAAADWVRGAGGLDLLIANAGTSAGTGGAHEAPDQVAHIFAVNLTGALNTILPALEMMRAQTPGADGIRGRVAAIASIAAFTASPGAPAYCASKAALQRWTEATDATARREGLRLHAICPGFIRTPMTARNNFPMPFLMEPEDAARRTLAGIARGKARVAFPRALYAAARLGDALPPAWLSRLPAKSGPDSPEPPPPPRTG</sequence>
<keyword evidence="6" id="KW-1185">Reference proteome</keyword>
<evidence type="ECO:0000313" key="5">
    <source>
        <dbReference type="EMBL" id="MBB5692235.1"/>
    </source>
</evidence>
<evidence type="ECO:0000313" key="6">
    <source>
        <dbReference type="Proteomes" id="UP000580654"/>
    </source>
</evidence>
<evidence type="ECO:0000256" key="2">
    <source>
        <dbReference type="ARBA" id="ARBA00023002"/>
    </source>
</evidence>
<gene>
    <name evidence="5" type="ORF">FHS87_000246</name>
</gene>
<dbReference type="InterPro" id="IPR036291">
    <property type="entry name" value="NAD(P)-bd_dom_sf"/>
</dbReference>
<reference evidence="5 6" key="1">
    <citation type="submission" date="2020-08" db="EMBL/GenBank/DDBJ databases">
        <title>Genomic Encyclopedia of Type Strains, Phase IV (KMG-IV): sequencing the most valuable type-strain genomes for metagenomic binning, comparative biology and taxonomic classification.</title>
        <authorList>
            <person name="Goeker M."/>
        </authorList>
    </citation>
    <scope>NUCLEOTIDE SEQUENCE [LARGE SCALE GENOMIC DNA]</scope>
    <source>
        <strain evidence="5 6">DSM 25622</strain>
    </source>
</reference>
<comment type="caution">
    <text evidence="5">The sequence shown here is derived from an EMBL/GenBank/DDBJ whole genome shotgun (WGS) entry which is preliminary data.</text>
</comment>
<dbReference type="GO" id="GO:0016020">
    <property type="term" value="C:membrane"/>
    <property type="evidence" value="ECO:0007669"/>
    <property type="project" value="TreeGrafter"/>
</dbReference>
<name>A0A840XUL5_9PROT</name>
<accession>A0A840XUL5</accession>
<dbReference type="PANTHER" id="PTHR44196:SF1">
    <property type="entry name" value="DEHYDROGENASE_REDUCTASE SDR FAMILY MEMBER 7B"/>
    <property type="match status" value="1"/>
</dbReference>
<organism evidence="5 6">
    <name type="scientific">Muricoccus pecuniae</name>
    <dbReference type="NCBI Taxonomy" id="693023"/>
    <lineage>
        <taxon>Bacteria</taxon>
        <taxon>Pseudomonadati</taxon>
        <taxon>Pseudomonadota</taxon>
        <taxon>Alphaproteobacteria</taxon>
        <taxon>Acetobacterales</taxon>
        <taxon>Roseomonadaceae</taxon>
        <taxon>Muricoccus</taxon>
    </lineage>
</organism>
<dbReference type="AlphaFoldDB" id="A0A840XUL5"/>
<dbReference type="SUPFAM" id="SSF51735">
    <property type="entry name" value="NAD(P)-binding Rossmann-fold domains"/>
    <property type="match status" value="1"/>
</dbReference>
<dbReference type="Proteomes" id="UP000580654">
    <property type="component" value="Unassembled WGS sequence"/>
</dbReference>
<dbReference type="InterPro" id="IPR002347">
    <property type="entry name" value="SDR_fam"/>
</dbReference>